<reference evidence="7 8" key="1">
    <citation type="submission" date="2015-05" db="EMBL/GenBank/DDBJ databases">
        <authorList>
            <person name="Wang D.B."/>
            <person name="Wang M."/>
        </authorList>
    </citation>
    <scope>NUCLEOTIDE SEQUENCE [LARGE SCALE GENOMIC DNA]</scope>
    <source>
        <strain evidence="7">VL1</strain>
    </source>
</reference>
<evidence type="ECO:0000313" key="8">
    <source>
        <dbReference type="Proteomes" id="UP000044602"/>
    </source>
</evidence>
<proteinExistence type="predicted"/>
<evidence type="ECO:0000259" key="6">
    <source>
        <dbReference type="PROSITE" id="PS50929"/>
    </source>
</evidence>
<accession>A0A0G4MK33</accession>
<evidence type="ECO:0000256" key="5">
    <source>
        <dbReference type="SAM" id="SignalP"/>
    </source>
</evidence>
<keyword evidence="2" id="KW-0812">Transmembrane</keyword>
<sequence length="81" mass="8982">MYLMLALVQLLAFATQGILFAKCSERLVHRVRDRAFRTMLRQDVAFFDKDENTAGALTSFLSTETTHVAGLSGVTLGTLLM</sequence>
<dbReference type="PANTHER" id="PTHR24221:SF503">
    <property type="entry name" value="MITOCHONDRIAL POTASSIUM CHANNEL ATP-BINDING SUBUNIT"/>
    <property type="match status" value="1"/>
</dbReference>
<protein>
    <recommendedName>
        <fullName evidence="6">ABC transmembrane type-1 domain-containing protein</fullName>
    </recommendedName>
</protein>
<evidence type="ECO:0000256" key="1">
    <source>
        <dbReference type="ARBA" id="ARBA00004141"/>
    </source>
</evidence>
<feature type="signal peptide" evidence="5">
    <location>
        <begin position="1"/>
        <end position="21"/>
    </location>
</feature>
<dbReference type="STRING" id="100787.A0A0G4MK33"/>
<evidence type="ECO:0000256" key="2">
    <source>
        <dbReference type="ARBA" id="ARBA00022692"/>
    </source>
</evidence>
<dbReference type="InterPro" id="IPR039421">
    <property type="entry name" value="Type_1_exporter"/>
</dbReference>
<dbReference type="Gene3D" id="1.20.1560.10">
    <property type="entry name" value="ABC transporter type 1, transmembrane domain"/>
    <property type="match status" value="1"/>
</dbReference>
<keyword evidence="3" id="KW-1133">Transmembrane helix</keyword>
<keyword evidence="8" id="KW-1185">Reference proteome</keyword>
<feature type="chain" id="PRO_5002567695" description="ABC transmembrane type-1 domain-containing protein" evidence="5">
    <location>
        <begin position="22"/>
        <end position="81"/>
    </location>
</feature>
<dbReference type="Proteomes" id="UP000044602">
    <property type="component" value="Unassembled WGS sequence"/>
</dbReference>
<gene>
    <name evidence="7" type="ORF">BN1708_019515</name>
</gene>
<dbReference type="SUPFAM" id="SSF90123">
    <property type="entry name" value="ABC transporter transmembrane region"/>
    <property type="match status" value="1"/>
</dbReference>
<dbReference type="InterPro" id="IPR036640">
    <property type="entry name" value="ABC1_TM_sf"/>
</dbReference>
<comment type="subcellular location">
    <subcellularLocation>
        <location evidence="1">Membrane</location>
        <topology evidence="1">Multi-pass membrane protein</topology>
    </subcellularLocation>
</comment>
<dbReference type="GO" id="GO:0016020">
    <property type="term" value="C:membrane"/>
    <property type="evidence" value="ECO:0007669"/>
    <property type="project" value="UniProtKB-SubCell"/>
</dbReference>
<feature type="domain" description="ABC transmembrane type-1" evidence="6">
    <location>
        <begin position="1"/>
        <end position="80"/>
    </location>
</feature>
<dbReference type="EMBL" id="CVQH01023024">
    <property type="protein sequence ID" value="CRK34502.1"/>
    <property type="molecule type" value="Genomic_DNA"/>
</dbReference>
<evidence type="ECO:0000313" key="7">
    <source>
        <dbReference type="EMBL" id="CRK34502.1"/>
    </source>
</evidence>
<evidence type="ECO:0000256" key="4">
    <source>
        <dbReference type="ARBA" id="ARBA00023136"/>
    </source>
</evidence>
<name>A0A0G4MK33_VERLO</name>
<dbReference type="GO" id="GO:0140359">
    <property type="term" value="F:ABC-type transporter activity"/>
    <property type="evidence" value="ECO:0007669"/>
    <property type="project" value="InterPro"/>
</dbReference>
<evidence type="ECO:0000256" key="3">
    <source>
        <dbReference type="ARBA" id="ARBA00022989"/>
    </source>
</evidence>
<dbReference type="GO" id="GO:0005524">
    <property type="term" value="F:ATP binding"/>
    <property type="evidence" value="ECO:0007669"/>
    <property type="project" value="InterPro"/>
</dbReference>
<dbReference type="PANTHER" id="PTHR24221">
    <property type="entry name" value="ATP-BINDING CASSETTE SUB-FAMILY B"/>
    <property type="match status" value="1"/>
</dbReference>
<feature type="non-terminal residue" evidence="7">
    <location>
        <position position="81"/>
    </location>
</feature>
<dbReference type="Pfam" id="PF00664">
    <property type="entry name" value="ABC_membrane"/>
    <property type="match status" value="1"/>
</dbReference>
<dbReference type="InterPro" id="IPR011527">
    <property type="entry name" value="ABC1_TM_dom"/>
</dbReference>
<keyword evidence="5" id="KW-0732">Signal</keyword>
<dbReference type="PROSITE" id="PS50929">
    <property type="entry name" value="ABC_TM1F"/>
    <property type="match status" value="1"/>
</dbReference>
<organism evidence="7 8">
    <name type="scientific">Verticillium longisporum</name>
    <name type="common">Verticillium dahliae var. longisporum</name>
    <dbReference type="NCBI Taxonomy" id="100787"/>
    <lineage>
        <taxon>Eukaryota</taxon>
        <taxon>Fungi</taxon>
        <taxon>Dikarya</taxon>
        <taxon>Ascomycota</taxon>
        <taxon>Pezizomycotina</taxon>
        <taxon>Sordariomycetes</taxon>
        <taxon>Hypocreomycetidae</taxon>
        <taxon>Glomerellales</taxon>
        <taxon>Plectosphaerellaceae</taxon>
        <taxon>Verticillium</taxon>
    </lineage>
</organism>
<keyword evidence="4" id="KW-0472">Membrane</keyword>
<dbReference type="AlphaFoldDB" id="A0A0G4MK33"/>